<comment type="similarity">
    <text evidence="1">Belongs to the tectonic family.</text>
</comment>
<reference evidence="8" key="1">
    <citation type="submission" date="2021-12" db="EMBL/GenBank/DDBJ databases">
        <authorList>
            <person name="King R."/>
        </authorList>
    </citation>
    <scope>NUCLEOTIDE SEQUENCE</scope>
</reference>
<organism evidence="8 9">
    <name type="scientific">Diatraea saccharalis</name>
    <name type="common">sugarcane borer</name>
    <dbReference type="NCBI Taxonomy" id="40085"/>
    <lineage>
        <taxon>Eukaryota</taxon>
        <taxon>Metazoa</taxon>
        <taxon>Ecdysozoa</taxon>
        <taxon>Arthropoda</taxon>
        <taxon>Hexapoda</taxon>
        <taxon>Insecta</taxon>
        <taxon>Pterygota</taxon>
        <taxon>Neoptera</taxon>
        <taxon>Endopterygota</taxon>
        <taxon>Lepidoptera</taxon>
        <taxon>Glossata</taxon>
        <taxon>Ditrysia</taxon>
        <taxon>Pyraloidea</taxon>
        <taxon>Crambidae</taxon>
        <taxon>Crambinae</taxon>
        <taxon>Diatraea</taxon>
    </lineage>
</organism>
<feature type="chain" id="PRO_5040466567" description="Tectonic-1" evidence="5">
    <location>
        <begin position="22"/>
        <end position="692"/>
    </location>
</feature>
<dbReference type="InterPro" id="IPR040354">
    <property type="entry name" value="TCTN1-3"/>
</dbReference>
<feature type="domain" description="Tectonic-1-3" evidence="6">
    <location>
        <begin position="265"/>
        <end position="428"/>
    </location>
</feature>
<name>A0A9N9QVV6_9NEOP</name>
<sequence length="692" mass="79630">MRVITYLGFTLLSILIQFSVMDYIQDKMKLEEEQTDLNVASRKKRFDEMLKSFKQKPHALYYRTHIDSKGALKLTPSTITYSNISVPVTEISTMITNTIIEEFYDENTSTTEEAFTTETQYTTTEIDNITEITFYDKKNKSIVKPDIPKINLRSKNCGCDLLYKVCDISCCCDNDCTDKDKKLFSNCNISNSNKGESQYLCYPFEISRRVDKTDLFDNLFCIVKTNIPDKRNLNYDKYDVSAADTAFKWHKNDISSHTEFERKPYAYGDTIWVLKENSIWYIDMPSPTVNNYCSGRRPILFLKEQSIACSVHLKDLEMLQIFKTSQESYCISVTEKSFESSALNCSSLHCTNWTIIICDEDGSKCADYNKTIHEPFCNESYCTNIALHLEYTFYYYDSKITNVTIKFFVKNIQNHIPFMTQVIDVRFVMANISIDQIIKVSGNPGYIYGLPIISSTAEGNHTINFLNSTLTKKYLTQINNNGGLCVTFNGTNNFVKFGINKRLKCRYFYNKPIWSKSNSTDVCEEIESNIKRLAGLSETIFISALGNPMKNKESDWLLIKNNVEEKDFTYGQFLAKNSRLRCYNLIVRFSYLFTFADVSEVFTKREDKIIAVKIEVATQNVTFSTDDVSTVLTIDTNFIDGTKPKAYEYAGGPHLNIHLPNDFFYPFPSNANCSSKLSVSLILCITIYYQIK</sequence>
<accession>A0A9N9QVV6</accession>
<keyword evidence="3" id="KW-0970">Cilium biogenesis/degradation</keyword>
<gene>
    <name evidence="8" type="ORF">DIATSA_LOCUS2512</name>
</gene>
<dbReference type="InterPro" id="IPR011677">
    <property type="entry name" value="TCTN1-3_dom"/>
</dbReference>
<evidence type="ECO:0000256" key="4">
    <source>
        <dbReference type="ARBA" id="ARBA00023180"/>
    </source>
</evidence>
<evidence type="ECO:0000256" key="5">
    <source>
        <dbReference type="SAM" id="SignalP"/>
    </source>
</evidence>
<dbReference type="InterPro" id="IPR057724">
    <property type="entry name" value="TCTN1-3_N"/>
</dbReference>
<dbReference type="Pfam" id="PF07773">
    <property type="entry name" value="TCTN_DUF1619"/>
    <property type="match status" value="1"/>
</dbReference>
<evidence type="ECO:0000259" key="7">
    <source>
        <dbReference type="Pfam" id="PF25752"/>
    </source>
</evidence>
<proteinExistence type="inferred from homology"/>
<protein>
    <recommendedName>
        <fullName evidence="10">Tectonic-1</fullName>
    </recommendedName>
</protein>
<dbReference type="PANTHER" id="PTHR14611">
    <property type="entry name" value="TECTONIC FAMILY MEMBER"/>
    <property type="match status" value="1"/>
</dbReference>
<dbReference type="EMBL" id="OU893343">
    <property type="protein sequence ID" value="CAG9784415.1"/>
    <property type="molecule type" value="Genomic_DNA"/>
</dbReference>
<feature type="signal peptide" evidence="5">
    <location>
        <begin position="1"/>
        <end position="21"/>
    </location>
</feature>
<dbReference type="OrthoDB" id="184109at2759"/>
<dbReference type="GO" id="GO:0060271">
    <property type="term" value="P:cilium assembly"/>
    <property type="evidence" value="ECO:0007669"/>
    <property type="project" value="TreeGrafter"/>
</dbReference>
<dbReference type="AlphaFoldDB" id="A0A9N9QVV6"/>
<evidence type="ECO:0000313" key="9">
    <source>
        <dbReference type="Proteomes" id="UP001153714"/>
    </source>
</evidence>
<evidence type="ECO:0000256" key="1">
    <source>
        <dbReference type="ARBA" id="ARBA00007633"/>
    </source>
</evidence>
<dbReference type="GO" id="GO:0035869">
    <property type="term" value="C:ciliary transition zone"/>
    <property type="evidence" value="ECO:0007669"/>
    <property type="project" value="TreeGrafter"/>
</dbReference>
<reference evidence="8" key="2">
    <citation type="submission" date="2022-10" db="EMBL/GenBank/DDBJ databases">
        <authorList>
            <consortium name="ENA_rothamsted_submissions"/>
            <consortium name="culmorum"/>
            <person name="King R."/>
        </authorList>
    </citation>
    <scope>NUCLEOTIDE SEQUENCE</scope>
</reference>
<dbReference type="PANTHER" id="PTHR14611:SF2">
    <property type="entry name" value="TECTONIC"/>
    <property type="match status" value="1"/>
</dbReference>
<evidence type="ECO:0000256" key="2">
    <source>
        <dbReference type="ARBA" id="ARBA00022729"/>
    </source>
</evidence>
<evidence type="ECO:0000259" key="6">
    <source>
        <dbReference type="Pfam" id="PF07773"/>
    </source>
</evidence>
<evidence type="ECO:0000313" key="8">
    <source>
        <dbReference type="EMBL" id="CAG9784415.1"/>
    </source>
</evidence>
<keyword evidence="2 5" id="KW-0732">Signal</keyword>
<dbReference type="Pfam" id="PF25752">
    <property type="entry name" value="DUF1619_N"/>
    <property type="match status" value="1"/>
</dbReference>
<evidence type="ECO:0008006" key="10">
    <source>
        <dbReference type="Google" id="ProtNLM"/>
    </source>
</evidence>
<keyword evidence="4" id="KW-0325">Glycoprotein</keyword>
<keyword evidence="9" id="KW-1185">Reference proteome</keyword>
<feature type="domain" description="Tectonic-1-3 N-terminal" evidence="7">
    <location>
        <begin position="139"/>
        <end position="227"/>
    </location>
</feature>
<evidence type="ECO:0000256" key="3">
    <source>
        <dbReference type="ARBA" id="ARBA00022794"/>
    </source>
</evidence>
<dbReference type="Proteomes" id="UP001153714">
    <property type="component" value="Chromosome 12"/>
</dbReference>